<keyword evidence="3" id="KW-0282">Flagellum</keyword>
<reference evidence="6" key="1">
    <citation type="submission" date="2025-08" db="UniProtKB">
        <authorList>
            <consortium name="RefSeq"/>
        </authorList>
    </citation>
    <scope>IDENTIFICATION</scope>
    <source>
        <tissue evidence="6">Muscle</tissue>
    </source>
</reference>
<dbReference type="PANTHER" id="PTHR19960:SF7">
    <property type="entry name" value="TEKTIN"/>
    <property type="match status" value="1"/>
</dbReference>
<gene>
    <name evidence="6" type="primary">TEKT2</name>
</gene>
<comment type="subcellular location">
    <subcellularLocation>
        <location evidence="3">Cytoplasm</location>
        <location evidence="3">Cytoskeleton</location>
        <location evidence="3">Cilium axoneme</location>
    </subcellularLocation>
</comment>
<feature type="coiled-coil region" evidence="4">
    <location>
        <begin position="342"/>
        <end position="369"/>
    </location>
</feature>
<dbReference type="PANTHER" id="PTHR19960">
    <property type="entry name" value="TEKTIN"/>
    <property type="match status" value="1"/>
</dbReference>
<evidence type="ECO:0000313" key="6">
    <source>
        <dbReference type="RefSeq" id="XP_027575081.1"/>
    </source>
</evidence>
<evidence type="ECO:0000256" key="1">
    <source>
        <dbReference type="ARBA" id="ARBA00007209"/>
    </source>
</evidence>
<name>A0A6J2GI23_9PASS</name>
<feature type="coiled-coil region" evidence="4">
    <location>
        <begin position="134"/>
        <end position="161"/>
    </location>
</feature>
<evidence type="ECO:0000256" key="3">
    <source>
        <dbReference type="RuleBase" id="RU367040"/>
    </source>
</evidence>
<dbReference type="PRINTS" id="PR00511">
    <property type="entry name" value="TEKTIN"/>
</dbReference>
<keyword evidence="4" id="KW-0175">Coiled coil</keyword>
<protein>
    <recommendedName>
        <fullName evidence="3">Tektin</fullName>
    </recommendedName>
</protein>
<dbReference type="GeneID" id="113987022"/>
<organism evidence="5 6">
    <name type="scientific">Pipra filicauda</name>
    <name type="common">Wire-tailed manakin</name>
    <dbReference type="NCBI Taxonomy" id="649802"/>
    <lineage>
        <taxon>Eukaryota</taxon>
        <taxon>Metazoa</taxon>
        <taxon>Chordata</taxon>
        <taxon>Craniata</taxon>
        <taxon>Vertebrata</taxon>
        <taxon>Euteleostomi</taxon>
        <taxon>Archelosauria</taxon>
        <taxon>Archosauria</taxon>
        <taxon>Dinosauria</taxon>
        <taxon>Saurischia</taxon>
        <taxon>Theropoda</taxon>
        <taxon>Coelurosauria</taxon>
        <taxon>Aves</taxon>
        <taxon>Neognathae</taxon>
        <taxon>Neoaves</taxon>
        <taxon>Telluraves</taxon>
        <taxon>Australaves</taxon>
        <taxon>Passeriformes</taxon>
        <taxon>Pipridae</taxon>
        <taxon>Pipra</taxon>
    </lineage>
</organism>
<dbReference type="Proteomes" id="UP000504627">
    <property type="component" value="Unplaced"/>
</dbReference>
<dbReference type="GO" id="GO:0060271">
    <property type="term" value="P:cilium assembly"/>
    <property type="evidence" value="ECO:0007669"/>
    <property type="project" value="UniProtKB-UniRule"/>
</dbReference>
<evidence type="ECO:0000256" key="2">
    <source>
        <dbReference type="ARBA" id="ARBA00022490"/>
    </source>
</evidence>
<dbReference type="Pfam" id="PF03148">
    <property type="entry name" value="Tektin"/>
    <property type="match status" value="1"/>
</dbReference>
<dbReference type="GO" id="GO:0060294">
    <property type="term" value="P:cilium movement involved in cell motility"/>
    <property type="evidence" value="ECO:0007669"/>
    <property type="project" value="UniProtKB-UniRule"/>
</dbReference>
<keyword evidence="2" id="KW-0963">Cytoplasm</keyword>
<feature type="coiled-coil region" evidence="4">
    <location>
        <begin position="276"/>
        <end position="310"/>
    </location>
</feature>
<comment type="similarity">
    <text evidence="1 3">Belongs to the tektin family.</text>
</comment>
<accession>A0A6J2GI23</accession>
<dbReference type="GO" id="GO:0005930">
    <property type="term" value="C:axoneme"/>
    <property type="evidence" value="ECO:0007669"/>
    <property type="project" value="UniProtKB-SubCell"/>
</dbReference>
<proteinExistence type="inferred from homology"/>
<dbReference type="InterPro" id="IPR000435">
    <property type="entry name" value="Tektins"/>
</dbReference>
<keyword evidence="3" id="KW-0969">Cilium</keyword>
<evidence type="ECO:0000256" key="4">
    <source>
        <dbReference type="SAM" id="Coils"/>
    </source>
</evidence>
<sequence>MASLSVKPGQRFTLPDWQNNAHRISADAEHQRSTSHQIRQEARALRNDTGNQAKWDECETRTRLKDRITSVDRWREVLAKCLTDIDLEIDALTKVKEAAEDALQAKNLCLDVAIECLTFRESRRDIDVVRDPVEEELHREVKVIEKAKKELQQRVDEAFTQLCLLKEARQQLNCDHRHKVEALDLDRQCLSFNVTSGNISFKVNPTRIPDGTTALREWELNSQCNKDRADAEMKASIDLRGAIMLTIAQTNNELDAQRIATEFALRKRIRDMEGALSELRWQEKNTLEEIAEMEEEIRQLEEDLRKRTLDLKVAHTRLETRTYRPHVELCRDQAQFGLTGEVQDLEAAIRVLQQKRTESQNALDALYRQLHRIQTDIGYKTNSLQLDNKCMDTRRKLVIPVEKFDPEVDAVNRTRNLPRNSQLELA</sequence>
<dbReference type="CTD" id="27285"/>
<evidence type="ECO:0000313" key="5">
    <source>
        <dbReference type="Proteomes" id="UP000504627"/>
    </source>
</evidence>
<dbReference type="GO" id="GO:0005634">
    <property type="term" value="C:nucleus"/>
    <property type="evidence" value="ECO:0007669"/>
    <property type="project" value="TreeGrafter"/>
</dbReference>
<dbReference type="GO" id="GO:0015630">
    <property type="term" value="C:microtubule cytoskeleton"/>
    <property type="evidence" value="ECO:0007669"/>
    <property type="project" value="UniProtKB-UniRule"/>
</dbReference>
<dbReference type="InParanoid" id="A0A6J2GI23"/>
<dbReference type="RefSeq" id="XP_027575081.1">
    <property type="nucleotide sequence ID" value="XM_027719280.2"/>
</dbReference>
<keyword evidence="5" id="KW-1185">Reference proteome</keyword>
<keyword evidence="3" id="KW-0966">Cell projection</keyword>
<dbReference type="AlphaFoldDB" id="A0A6J2GI23"/>
<dbReference type="InterPro" id="IPR048256">
    <property type="entry name" value="Tektin-like"/>
</dbReference>